<dbReference type="AlphaFoldDB" id="A0A1F7WBJ4"/>
<name>A0A1F7WBJ4_9BACT</name>
<comment type="caution">
    <text evidence="2">The sequence shown here is derived from an EMBL/GenBank/DDBJ whole genome shotgun (WGS) entry which is preliminary data.</text>
</comment>
<evidence type="ECO:0000313" key="2">
    <source>
        <dbReference type="EMBL" id="OGL99758.1"/>
    </source>
</evidence>
<keyword evidence="1" id="KW-0812">Transmembrane</keyword>
<keyword evidence="1" id="KW-1133">Transmembrane helix</keyword>
<feature type="transmembrane region" description="Helical" evidence="1">
    <location>
        <begin position="87"/>
        <end position="104"/>
    </location>
</feature>
<organism evidence="2 3">
    <name type="scientific">Candidatus Uhrbacteria bacterium RIFOXYB2_FULL_45_11</name>
    <dbReference type="NCBI Taxonomy" id="1802421"/>
    <lineage>
        <taxon>Bacteria</taxon>
        <taxon>Candidatus Uhriibacteriota</taxon>
    </lineage>
</organism>
<dbReference type="Proteomes" id="UP000177331">
    <property type="component" value="Unassembled WGS sequence"/>
</dbReference>
<evidence type="ECO:0000313" key="3">
    <source>
        <dbReference type="Proteomes" id="UP000177331"/>
    </source>
</evidence>
<sequence length="124" mass="14086">MEAEKKIVGDPDAVSYSKSGQVLFDNRRHAMPDPRDPLQIVGANNFDRGMWLGQQHERMKYDKYKAIAYAIAALISGYLAYNEIRVPYTGIVCVCTMLLAMIYFSSSKKYELICELKKNPSEVP</sequence>
<reference evidence="2 3" key="1">
    <citation type="journal article" date="2016" name="Nat. Commun.">
        <title>Thousands of microbial genomes shed light on interconnected biogeochemical processes in an aquifer system.</title>
        <authorList>
            <person name="Anantharaman K."/>
            <person name="Brown C.T."/>
            <person name="Hug L.A."/>
            <person name="Sharon I."/>
            <person name="Castelle C.J."/>
            <person name="Probst A.J."/>
            <person name="Thomas B.C."/>
            <person name="Singh A."/>
            <person name="Wilkins M.J."/>
            <person name="Karaoz U."/>
            <person name="Brodie E.L."/>
            <person name="Williams K.H."/>
            <person name="Hubbard S.S."/>
            <person name="Banfield J.F."/>
        </authorList>
    </citation>
    <scope>NUCLEOTIDE SEQUENCE [LARGE SCALE GENOMIC DNA]</scope>
</reference>
<protein>
    <submittedName>
        <fullName evidence="2">Uncharacterized protein</fullName>
    </submittedName>
</protein>
<gene>
    <name evidence="2" type="ORF">A2318_02550</name>
</gene>
<evidence type="ECO:0000256" key="1">
    <source>
        <dbReference type="SAM" id="Phobius"/>
    </source>
</evidence>
<proteinExistence type="predicted"/>
<accession>A0A1F7WBJ4</accession>
<feature type="transmembrane region" description="Helical" evidence="1">
    <location>
        <begin position="64"/>
        <end position="81"/>
    </location>
</feature>
<keyword evidence="1" id="KW-0472">Membrane</keyword>
<dbReference type="EMBL" id="MGFD01000003">
    <property type="protein sequence ID" value="OGL99758.1"/>
    <property type="molecule type" value="Genomic_DNA"/>
</dbReference>